<evidence type="ECO:0000259" key="1">
    <source>
        <dbReference type="Pfam" id="PF13610"/>
    </source>
</evidence>
<dbReference type="InterPro" id="IPR032874">
    <property type="entry name" value="DDE_dom"/>
</dbReference>
<dbReference type="PANTHER" id="PTHR35528:SF3">
    <property type="entry name" value="BLL1675 PROTEIN"/>
    <property type="match status" value="1"/>
</dbReference>
<dbReference type="AlphaFoldDB" id="M9R522"/>
<name>M9R522_9RHOB</name>
<proteinExistence type="predicted"/>
<sequence>MNHIEADAFLLIGQDAFSNMKSAGSYFCDGDVLYGCLRQYLNKVHMLVTDKLRSYGAARKIIGNANKLETGRWLNNRVENSHQPFRKRERTMLRFRRMRSLQKFVSVEASVHNPFNQERHLSSRDNFKLSRDATLSEWRQLCSA</sequence>
<dbReference type="STRING" id="391626.OAN307_c16450"/>
<accession>M9R522</accession>
<protein>
    <recommendedName>
        <fullName evidence="1">DDE domain-containing protein</fullName>
    </recommendedName>
</protein>
<organism evidence="2 3">
    <name type="scientific">Octadecabacter antarcticus 307</name>
    <dbReference type="NCBI Taxonomy" id="391626"/>
    <lineage>
        <taxon>Bacteria</taxon>
        <taxon>Pseudomonadati</taxon>
        <taxon>Pseudomonadota</taxon>
        <taxon>Alphaproteobacteria</taxon>
        <taxon>Rhodobacterales</taxon>
        <taxon>Roseobacteraceae</taxon>
        <taxon>Octadecabacter</taxon>
    </lineage>
</organism>
<dbReference type="PANTHER" id="PTHR35528">
    <property type="entry name" value="BLL1675 PROTEIN"/>
    <property type="match status" value="1"/>
</dbReference>
<dbReference type="eggNOG" id="COG3316">
    <property type="taxonomic scope" value="Bacteria"/>
</dbReference>
<keyword evidence="3" id="KW-1185">Reference proteome</keyword>
<gene>
    <name evidence="2" type="ORF">OAN307_c16450</name>
</gene>
<evidence type="ECO:0000313" key="3">
    <source>
        <dbReference type="Proteomes" id="UP000005307"/>
    </source>
</evidence>
<dbReference type="Pfam" id="PF13610">
    <property type="entry name" value="DDE_Tnp_IS240"/>
    <property type="match status" value="1"/>
</dbReference>
<feature type="domain" description="DDE" evidence="1">
    <location>
        <begin position="36"/>
        <end position="115"/>
    </location>
</feature>
<reference evidence="2 3" key="1">
    <citation type="journal article" date="2013" name="PLoS ONE">
        <title>Poles Apart: Arctic and Antarctic Octadecabacter strains Share High Genome Plasticity and a New Type of Xanthorhodopsin.</title>
        <authorList>
            <person name="Vollmers J."/>
            <person name="Voget S."/>
            <person name="Dietrich S."/>
            <person name="Gollnow K."/>
            <person name="Smits M."/>
            <person name="Meyer K."/>
            <person name="Brinkhoff T."/>
            <person name="Simon M."/>
            <person name="Daniel R."/>
        </authorList>
    </citation>
    <scope>NUCLEOTIDE SEQUENCE [LARGE SCALE GENOMIC DNA]</scope>
    <source>
        <strain evidence="2 3">307</strain>
    </source>
</reference>
<dbReference type="KEGG" id="oat:OAN307_c16450"/>
<dbReference type="Proteomes" id="UP000005307">
    <property type="component" value="Chromosome"/>
</dbReference>
<evidence type="ECO:0000313" key="2">
    <source>
        <dbReference type="EMBL" id="AGI67317.1"/>
    </source>
</evidence>
<dbReference type="EMBL" id="CP003740">
    <property type="protein sequence ID" value="AGI67317.1"/>
    <property type="molecule type" value="Genomic_DNA"/>
</dbReference>
<dbReference type="InterPro" id="IPR052183">
    <property type="entry name" value="IS_Transposase"/>
</dbReference>
<dbReference type="HOGENOM" id="CLU_067322_2_2_5"/>